<keyword evidence="4" id="KW-1185">Reference proteome</keyword>
<accession>A0A4U8URT9</accession>
<comment type="caution">
    <text evidence="3">The sequence shown here is derived from an EMBL/GenBank/DDBJ whole genome shotgun (WGS) entry which is preliminary data.</text>
</comment>
<dbReference type="Proteomes" id="UP000298663">
    <property type="component" value="Unassembled WGS sequence"/>
</dbReference>
<gene>
    <name evidence="3" type="ORF">L596_002994</name>
</gene>
<protein>
    <submittedName>
        <fullName evidence="3">Uncharacterized protein</fullName>
    </submittedName>
</protein>
<evidence type="ECO:0000313" key="3">
    <source>
        <dbReference type="EMBL" id="TMS35634.1"/>
    </source>
</evidence>
<keyword evidence="2" id="KW-0472">Membrane</keyword>
<name>A0A4U8URT9_STECR</name>
<reference evidence="3 4" key="2">
    <citation type="journal article" date="2019" name="G3 (Bethesda)">
        <title>Hybrid Assembly of the Genome of the Entomopathogenic Nematode Steinernema carpocapsae Identifies the X-Chromosome.</title>
        <authorList>
            <person name="Serra L."/>
            <person name="Macchietto M."/>
            <person name="Macias-Munoz A."/>
            <person name="McGill C.J."/>
            <person name="Rodriguez I.M."/>
            <person name="Rodriguez B."/>
            <person name="Murad R."/>
            <person name="Mortazavi A."/>
        </authorList>
    </citation>
    <scope>NUCLEOTIDE SEQUENCE [LARGE SCALE GENOMIC DNA]</scope>
    <source>
        <strain evidence="3 4">ALL</strain>
    </source>
</reference>
<keyword evidence="2" id="KW-1133">Transmembrane helix</keyword>
<evidence type="ECO:0000256" key="2">
    <source>
        <dbReference type="SAM" id="Phobius"/>
    </source>
</evidence>
<proteinExistence type="predicted"/>
<keyword evidence="2" id="KW-0812">Transmembrane</keyword>
<evidence type="ECO:0000256" key="1">
    <source>
        <dbReference type="SAM" id="MobiDB-lite"/>
    </source>
</evidence>
<reference evidence="3 4" key="1">
    <citation type="journal article" date="2015" name="Genome Biol.">
        <title>Comparative genomics of Steinernema reveals deeply conserved gene regulatory networks.</title>
        <authorList>
            <person name="Dillman A.R."/>
            <person name="Macchietto M."/>
            <person name="Porter C.F."/>
            <person name="Rogers A."/>
            <person name="Williams B."/>
            <person name="Antoshechkin I."/>
            <person name="Lee M.M."/>
            <person name="Goodwin Z."/>
            <person name="Lu X."/>
            <person name="Lewis E.E."/>
            <person name="Goodrich-Blair H."/>
            <person name="Stock S.P."/>
            <person name="Adams B.J."/>
            <person name="Sternberg P.W."/>
            <person name="Mortazavi A."/>
        </authorList>
    </citation>
    <scope>NUCLEOTIDE SEQUENCE [LARGE SCALE GENOMIC DNA]</scope>
    <source>
        <strain evidence="3 4">ALL</strain>
    </source>
</reference>
<feature type="region of interest" description="Disordered" evidence="1">
    <location>
        <begin position="94"/>
        <end position="153"/>
    </location>
</feature>
<dbReference type="AlphaFoldDB" id="A0A4U8URT9"/>
<feature type="transmembrane region" description="Helical" evidence="2">
    <location>
        <begin position="52"/>
        <end position="78"/>
    </location>
</feature>
<sequence>MVAEKIRNKNDEFRSIFLRFPLKSGRDSDRPSSQEFGWCRSRCRQGVFKLKFGLVAVVVAVAIAVAIAVVVAVAVAVAHAVVPKAINSAITETKSEKSSDNFAQRDAPVCKDFSRNGGLDPSWIRSGSASASEKSDPKNPIRFYPPSLDFSQL</sequence>
<dbReference type="EMBL" id="AZBU02000001">
    <property type="protein sequence ID" value="TMS35634.1"/>
    <property type="molecule type" value="Genomic_DNA"/>
</dbReference>
<evidence type="ECO:0000313" key="4">
    <source>
        <dbReference type="Proteomes" id="UP000298663"/>
    </source>
</evidence>
<organism evidence="3 4">
    <name type="scientific">Steinernema carpocapsae</name>
    <name type="common">Entomopathogenic nematode</name>
    <dbReference type="NCBI Taxonomy" id="34508"/>
    <lineage>
        <taxon>Eukaryota</taxon>
        <taxon>Metazoa</taxon>
        <taxon>Ecdysozoa</taxon>
        <taxon>Nematoda</taxon>
        <taxon>Chromadorea</taxon>
        <taxon>Rhabditida</taxon>
        <taxon>Tylenchina</taxon>
        <taxon>Panagrolaimomorpha</taxon>
        <taxon>Strongyloidoidea</taxon>
        <taxon>Steinernematidae</taxon>
        <taxon>Steinernema</taxon>
    </lineage>
</organism>